<organism evidence="1 2">
    <name type="scientific">Trifolium medium</name>
    <dbReference type="NCBI Taxonomy" id="97028"/>
    <lineage>
        <taxon>Eukaryota</taxon>
        <taxon>Viridiplantae</taxon>
        <taxon>Streptophyta</taxon>
        <taxon>Embryophyta</taxon>
        <taxon>Tracheophyta</taxon>
        <taxon>Spermatophyta</taxon>
        <taxon>Magnoliopsida</taxon>
        <taxon>eudicotyledons</taxon>
        <taxon>Gunneridae</taxon>
        <taxon>Pentapetalae</taxon>
        <taxon>rosids</taxon>
        <taxon>fabids</taxon>
        <taxon>Fabales</taxon>
        <taxon>Fabaceae</taxon>
        <taxon>Papilionoideae</taxon>
        <taxon>50 kb inversion clade</taxon>
        <taxon>NPAAA clade</taxon>
        <taxon>Hologalegina</taxon>
        <taxon>IRL clade</taxon>
        <taxon>Trifolieae</taxon>
        <taxon>Trifolium</taxon>
    </lineage>
</organism>
<dbReference type="Proteomes" id="UP000265520">
    <property type="component" value="Unassembled WGS sequence"/>
</dbReference>
<dbReference type="EMBL" id="LXQA010117746">
    <property type="protein sequence ID" value="MCI20018.1"/>
    <property type="molecule type" value="Genomic_DNA"/>
</dbReference>
<comment type="caution">
    <text evidence="1">The sequence shown here is derived from an EMBL/GenBank/DDBJ whole genome shotgun (WGS) entry which is preliminary data.</text>
</comment>
<reference evidence="1 2" key="1">
    <citation type="journal article" date="2018" name="Front. Plant Sci.">
        <title>Red Clover (Trifolium pratense) and Zigzag Clover (T. medium) - A Picture of Genomic Similarities and Differences.</title>
        <authorList>
            <person name="Dluhosova J."/>
            <person name="Istvanek J."/>
            <person name="Nedelnik J."/>
            <person name="Repkova J."/>
        </authorList>
    </citation>
    <scope>NUCLEOTIDE SEQUENCE [LARGE SCALE GENOMIC DNA]</scope>
    <source>
        <strain evidence="2">cv. 10/8</strain>
        <tissue evidence="1">Leaf</tissue>
    </source>
</reference>
<dbReference type="AlphaFoldDB" id="A0A392Q7A0"/>
<evidence type="ECO:0000313" key="2">
    <source>
        <dbReference type="Proteomes" id="UP000265520"/>
    </source>
</evidence>
<sequence length="54" mass="6030">MQSISDRLSCRICRVAGLTDDGLGGWVDSVFAASLHSQRWSIEEDLMVEMVLNM</sequence>
<accession>A0A392Q7A0</accession>
<evidence type="ECO:0000313" key="1">
    <source>
        <dbReference type="EMBL" id="MCI20018.1"/>
    </source>
</evidence>
<name>A0A392Q7A0_9FABA</name>
<feature type="non-terminal residue" evidence="1">
    <location>
        <position position="54"/>
    </location>
</feature>
<proteinExistence type="predicted"/>
<keyword evidence="2" id="KW-1185">Reference proteome</keyword>
<protein>
    <submittedName>
        <fullName evidence="1">Uncharacterized protein</fullName>
    </submittedName>
</protein>